<dbReference type="Proteomes" id="UP000250043">
    <property type="component" value="Unassembled WGS sequence"/>
</dbReference>
<dbReference type="AlphaFoldDB" id="A0A8E2DHX8"/>
<dbReference type="EMBL" id="KV722535">
    <property type="protein sequence ID" value="OCH86289.1"/>
    <property type="molecule type" value="Genomic_DNA"/>
</dbReference>
<organism evidence="1 2">
    <name type="scientific">Obba rivulosa</name>
    <dbReference type="NCBI Taxonomy" id="1052685"/>
    <lineage>
        <taxon>Eukaryota</taxon>
        <taxon>Fungi</taxon>
        <taxon>Dikarya</taxon>
        <taxon>Basidiomycota</taxon>
        <taxon>Agaricomycotina</taxon>
        <taxon>Agaricomycetes</taxon>
        <taxon>Polyporales</taxon>
        <taxon>Gelatoporiaceae</taxon>
        <taxon>Obba</taxon>
    </lineage>
</organism>
<accession>A0A8E2DHX8</accession>
<sequence length="148" mass="17610">MSLLRYAHQEVENNSAGQLSLMSCAVALLVCANIPGERYQEDYLKKVWELINQVFLTARAGHLYWDPDWPCFLSHISFLLLKHKHRHLRDHLGNGVIWYLETKRKGSHRKTLHDILKPYIDDGPLWFVRHRYHRTHIQCRYSHNRSLA</sequence>
<name>A0A8E2DHX8_9APHY</name>
<protein>
    <submittedName>
        <fullName evidence="1">Uncharacterized protein</fullName>
    </submittedName>
</protein>
<evidence type="ECO:0000313" key="1">
    <source>
        <dbReference type="EMBL" id="OCH86289.1"/>
    </source>
</evidence>
<reference evidence="1 2" key="1">
    <citation type="submission" date="2016-07" db="EMBL/GenBank/DDBJ databases">
        <title>Draft genome of the white-rot fungus Obba rivulosa 3A-2.</title>
        <authorList>
            <consortium name="DOE Joint Genome Institute"/>
            <person name="Miettinen O."/>
            <person name="Riley R."/>
            <person name="Acob R."/>
            <person name="Barry K."/>
            <person name="Cullen D."/>
            <person name="De Vries R."/>
            <person name="Hainaut M."/>
            <person name="Hatakka A."/>
            <person name="Henrissat B."/>
            <person name="Hilden K."/>
            <person name="Kuo R."/>
            <person name="Labutti K."/>
            <person name="Lipzen A."/>
            <person name="Makela M.R."/>
            <person name="Sandor L."/>
            <person name="Spatafora J.W."/>
            <person name="Grigoriev I.V."/>
            <person name="Hibbett D.S."/>
        </authorList>
    </citation>
    <scope>NUCLEOTIDE SEQUENCE [LARGE SCALE GENOMIC DNA]</scope>
    <source>
        <strain evidence="1 2">3A-2</strain>
    </source>
</reference>
<evidence type="ECO:0000313" key="2">
    <source>
        <dbReference type="Proteomes" id="UP000250043"/>
    </source>
</evidence>
<proteinExistence type="predicted"/>
<keyword evidence="2" id="KW-1185">Reference proteome</keyword>
<dbReference type="PROSITE" id="PS51257">
    <property type="entry name" value="PROKAR_LIPOPROTEIN"/>
    <property type="match status" value="1"/>
</dbReference>
<gene>
    <name evidence="1" type="ORF">OBBRIDRAFT_246645</name>
</gene>